<dbReference type="InterPro" id="IPR013320">
    <property type="entry name" value="ConA-like_dom_sf"/>
</dbReference>
<keyword evidence="2" id="KW-0732">Signal</keyword>
<dbReference type="InterPro" id="IPR033803">
    <property type="entry name" value="CBD-like_Golvesin-Xly"/>
</dbReference>
<comment type="caution">
    <text evidence="4">The sequence shown here is derived from an EMBL/GenBank/DDBJ whole genome shotgun (WGS) entry which is preliminary data.</text>
</comment>
<protein>
    <submittedName>
        <fullName evidence="4">Family 16 glycosylhydrolase</fullName>
    </submittedName>
</protein>
<reference evidence="5" key="1">
    <citation type="journal article" date="2019" name="Int. J. Syst. Evol. Microbiol.">
        <title>The Global Catalogue of Microorganisms (GCM) 10K type strain sequencing project: providing services to taxonomists for standard genome sequencing and annotation.</title>
        <authorList>
            <consortium name="The Broad Institute Genomics Platform"/>
            <consortium name="The Broad Institute Genome Sequencing Center for Infectious Disease"/>
            <person name="Wu L."/>
            <person name="Ma J."/>
        </authorList>
    </citation>
    <scope>NUCLEOTIDE SEQUENCE [LARGE SCALE GENOMIC DNA]</scope>
    <source>
        <strain evidence="5">CGMCC 4.7144</strain>
    </source>
</reference>
<proteinExistence type="inferred from homology"/>
<dbReference type="RefSeq" id="WP_377509972.1">
    <property type="nucleotide sequence ID" value="NZ_JBHSQS010000006.1"/>
</dbReference>
<evidence type="ECO:0000313" key="4">
    <source>
        <dbReference type="EMBL" id="MFC5924052.1"/>
    </source>
</evidence>
<dbReference type="PANTHER" id="PTHR10963:SF55">
    <property type="entry name" value="GLYCOSIDE HYDROLASE FAMILY 16 PROTEIN"/>
    <property type="match status" value="1"/>
</dbReference>
<accession>A0ABW1H638</accession>
<evidence type="ECO:0000256" key="1">
    <source>
        <dbReference type="ARBA" id="ARBA00006865"/>
    </source>
</evidence>
<dbReference type="PROSITE" id="PS51762">
    <property type="entry name" value="GH16_2"/>
    <property type="match status" value="1"/>
</dbReference>
<evidence type="ECO:0000259" key="3">
    <source>
        <dbReference type="PROSITE" id="PS51762"/>
    </source>
</evidence>
<dbReference type="SUPFAM" id="SSF49899">
    <property type="entry name" value="Concanavalin A-like lectins/glucanases"/>
    <property type="match status" value="1"/>
</dbReference>
<comment type="similarity">
    <text evidence="1">Belongs to the glycosyl hydrolase 16 family.</text>
</comment>
<sequence>MRTPGSILRGGLAAVLATAGLAVLGPVTSAHADPVGAGWTLAFSDEFNGSAVDTAKWNYRTDVKAYSAQRPQNVSISGGAMNIALRQESYGGKDFTGGGLVSKQKLRYGYYETRAKINDGSGWHSAFWLQAGDGSTTFPAEQRTEIDGFEIDSIQPQRLRHNVITWRGSAQQAPTYYTSGVYDIGFDLRQWHTYGVDWAERSVRYYVDGVLKATQPYTPEQWTHDYTAIWLTSIAYGTVPDVTKLPSAVQFDYVRYWQRDYYVDNDGPAAYGYTETGSWSNSALTGWTYASPTRYATCAVAGATATWRPNLRAAGTYQVYAYKVAASGSDPNQRYDTAHDGTVSTSYLDGTSGSSGWVLLGSWYFPAGTGGYLRTTASGSGCARADAVKFVRV</sequence>
<gene>
    <name evidence="4" type="ORF">ACFQGL_11940</name>
</gene>
<dbReference type="InterPro" id="IPR050546">
    <property type="entry name" value="Glycosyl_Hydrlase_16"/>
</dbReference>
<dbReference type="EMBL" id="JBHSQS010000006">
    <property type="protein sequence ID" value="MFC5924052.1"/>
    <property type="molecule type" value="Genomic_DNA"/>
</dbReference>
<dbReference type="InterPro" id="IPR000757">
    <property type="entry name" value="Beta-glucanase-like"/>
</dbReference>
<dbReference type="PANTHER" id="PTHR10963">
    <property type="entry name" value="GLYCOSYL HYDROLASE-RELATED"/>
    <property type="match status" value="1"/>
</dbReference>
<dbReference type="Proteomes" id="UP001596226">
    <property type="component" value="Unassembled WGS sequence"/>
</dbReference>
<dbReference type="Pfam" id="PF00722">
    <property type="entry name" value="Glyco_hydro_16"/>
    <property type="match status" value="1"/>
</dbReference>
<evidence type="ECO:0000313" key="5">
    <source>
        <dbReference type="Proteomes" id="UP001596226"/>
    </source>
</evidence>
<dbReference type="CDD" id="cd08023">
    <property type="entry name" value="GH16_laminarinase_like"/>
    <property type="match status" value="1"/>
</dbReference>
<evidence type="ECO:0000256" key="2">
    <source>
        <dbReference type="SAM" id="SignalP"/>
    </source>
</evidence>
<dbReference type="Pfam" id="PF25275">
    <property type="entry name" value="Golvesin_C"/>
    <property type="match status" value="1"/>
</dbReference>
<organism evidence="4 5">
    <name type="scientific">Micromonospora vulcania</name>
    <dbReference type="NCBI Taxonomy" id="1441873"/>
    <lineage>
        <taxon>Bacteria</taxon>
        <taxon>Bacillati</taxon>
        <taxon>Actinomycetota</taxon>
        <taxon>Actinomycetes</taxon>
        <taxon>Micromonosporales</taxon>
        <taxon>Micromonosporaceae</taxon>
        <taxon>Micromonospora</taxon>
    </lineage>
</organism>
<feature type="domain" description="GH16" evidence="3">
    <location>
        <begin position="27"/>
        <end position="262"/>
    </location>
</feature>
<name>A0ABW1H638_9ACTN</name>
<feature type="chain" id="PRO_5046242697" evidence="2">
    <location>
        <begin position="33"/>
        <end position="393"/>
    </location>
</feature>
<keyword evidence="5" id="KW-1185">Reference proteome</keyword>
<dbReference type="Gene3D" id="2.60.120.200">
    <property type="match status" value="1"/>
</dbReference>
<feature type="signal peptide" evidence="2">
    <location>
        <begin position="1"/>
        <end position="32"/>
    </location>
</feature>